<proteinExistence type="predicted"/>
<evidence type="ECO:0000313" key="2">
    <source>
        <dbReference type="Proteomes" id="UP000020773"/>
    </source>
</evidence>
<reference evidence="1 2" key="1">
    <citation type="submission" date="2014-02" db="EMBL/GenBank/DDBJ databases">
        <authorList>
            <person name="Sears C."/>
            <person name="Carroll K."/>
            <person name="Sack B.R."/>
            <person name="Qadri F."/>
            <person name="Myers L.L."/>
            <person name="Chung G.-T."/>
            <person name="Escheverria P."/>
            <person name="Fraser C.M."/>
            <person name="Sadzewicz L."/>
            <person name="Shefchek K.A."/>
            <person name="Tallon L."/>
            <person name="Das S.P."/>
            <person name="Daugherty S."/>
            <person name="Mongodin E.F."/>
        </authorList>
    </citation>
    <scope>NUCLEOTIDE SEQUENCE [LARGE SCALE GENOMIC DNA]</scope>
    <source>
        <strain evidence="2">3998T(B)3</strain>
    </source>
</reference>
<gene>
    <name evidence="1" type="ORF">M125_4631</name>
</gene>
<dbReference type="AlphaFoldDB" id="A0A015V0B9"/>
<dbReference type="EMBL" id="JGDB01000274">
    <property type="protein sequence ID" value="EXY88726.1"/>
    <property type="molecule type" value="Genomic_DNA"/>
</dbReference>
<accession>A0A015V0B9</accession>
<sequence>MIHFVLFYGRCLFLGYSDGKVLRRATRVEKFSEGFVSHNNKCDRTKHSEKLEKDVSVFRKCLRLSGRMYPSFSWEGACLYPERGLCSIRNLSLGSQRQLFPDPFLPVGSKSGKGESVKTAICHLFVSINSDYRYHCLFANLYGAIHSYPGISLMYRWIEFHPFADLCSGGFCGIFNIRILLFWLIKSKTGSFGNRPMAFQACVWLLPAENDASLQMK</sequence>
<dbReference type="Proteomes" id="UP000020773">
    <property type="component" value="Unassembled WGS sequence"/>
</dbReference>
<evidence type="ECO:0000313" key="1">
    <source>
        <dbReference type="EMBL" id="EXY88726.1"/>
    </source>
</evidence>
<comment type="caution">
    <text evidence="1">The sequence shown here is derived from an EMBL/GenBank/DDBJ whole genome shotgun (WGS) entry which is preliminary data.</text>
</comment>
<dbReference type="PATRIC" id="fig|1339316.3.peg.4404"/>
<name>A0A015V0B9_BACFG</name>
<organism evidence="1 2">
    <name type="scientific">Bacteroides fragilis str. 3998T(B)3</name>
    <dbReference type="NCBI Taxonomy" id="1339316"/>
    <lineage>
        <taxon>Bacteria</taxon>
        <taxon>Pseudomonadati</taxon>
        <taxon>Bacteroidota</taxon>
        <taxon>Bacteroidia</taxon>
        <taxon>Bacteroidales</taxon>
        <taxon>Bacteroidaceae</taxon>
        <taxon>Bacteroides</taxon>
    </lineage>
</organism>
<protein>
    <submittedName>
        <fullName evidence="1">Uncharacterized protein</fullName>
    </submittedName>
</protein>